<dbReference type="GO" id="GO:0046872">
    <property type="term" value="F:metal ion binding"/>
    <property type="evidence" value="ECO:0007669"/>
    <property type="project" value="UniProtKB-KW"/>
</dbReference>
<dbReference type="AlphaFoldDB" id="A0A0F9CFH9"/>
<evidence type="ECO:0000256" key="5">
    <source>
        <dbReference type="ARBA" id="ARBA00023014"/>
    </source>
</evidence>
<dbReference type="Pfam" id="PF12838">
    <property type="entry name" value="Fer4_7"/>
    <property type="match status" value="1"/>
</dbReference>
<feature type="domain" description="4Fe-4S ferredoxin-type" evidence="6">
    <location>
        <begin position="118"/>
        <end position="147"/>
    </location>
</feature>
<accession>A0A0F9CFH9</accession>
<dbReference type="Gene3D" id="3.30.70.20">
    <property type="match status" value="1"/>
</dbReference>
<evidence type="ECO:0000256" key="2">
    <source>
        <dbReference type="ARBA" id="ARBA00022723"/>
    </source>
</evidence>
<dbReference type="PROSITE" id="PS00198">
    <property type="entry name" value="4FE4S_FER_1"/>
    <property type="match status" value="2"/>
</dbReference>
<evidence type="ECO:0000313" key="7">
    <source>
        <dbReference type="EMBL" id="KKK95406.1"/>
    </source>
</evidence>
<dbReference type="EMBL" id="LAZR01046925">
    <property type="protein sequence ID" value="KKK95406.1"/>
    <property type="molecule type" value="Genomic_DNA"/>
</dbReference>
<dbReference type="SUPFAM" id="SSF54862">
    <property type="entry name" value="4Fe-4S ferredoxins"/>
    <property type="match status" value="1"/>
</dbReference>
<dbReference type="PROSITE" id="PS51379">
    <property type="entry name" value="4FE4S_FER_2"/>
    <property type="match status" value="2"/>
</dbReference>
<keyword evidence="4" id="KW-0408">Iron</keyword>
<dbReference type="InterPro" id="IPR017896">
    <property type="entry name" value="4Fe4S_Fe-S-bd"/>
</dbReference>
<gene>
    <name evidence="7" type="ORF">LCGC14_2673150</name>
</gene>
<dbReference type="GO" id="GO:0051539">
    <property type="term" value="F:4 iron, 4 sulfur cluster binding"/>
    <property type="evidence" value="ECO:0007669"/>
    <property type="project" value="UniProtKB-KW"/>
</dbReference>
<organism evidence="7">
    <name type="scientific">marine sediment metagenome</name>
    <dbReference type="NCBI Taxonomy" id="412755"/>
    <lineage>
        <taxon>unclassified sequences</taxon>
        <taxon>metagenomes</taxon>
        <taxon>ecological metagenomes</taxon>
    </lineage>
</organism>
<feature type="domain" description="4Fe-4S ferredoxin-type" evidence="6">
    <location>
        <begin position="151"/>
        <end position="180"/>
    </location>
</feature>
<keyword evidence="5" id="KW-0411">Iron-sulfur</keyword>
<evidence type="ECO:0000256" key="3">
    <source>
        <dbReference type="ARBA" id="ARBA00022737"/>
    </source>
</evidence>
<protein>
    <recommendedName>
        <fullName evidence="6">4Fe-4S ferredoxin-type domain-containing protein</fullName>
    </recommendedName>
</protein>
<dbReference type="PANTHER" id="PTHR43724:SF1">
    <property type="entry name" value="PYRUVATE SYNTHASE SUBUNIT PORD"/>
    <property type="match status" value="1"/>
</dbReference>
<evidence type="ECO:0000259" key="6">
    <source>
        <dbReference type="PROSITE" id="PS51379"/>
    </source>
</evidence>
<evidence type="ECO:0000256" key="4">
    <source>
        <dbReference type="ARBA" id="ARBA00023004"/>
    </source>
</evidence>
<evidence type="ECO:0000256" key="1">
    <source>
        <dbReference type="ARBA" id="ARBA00022485"/>
    </source>
</evidence>
<proteinExistence type="predicted"/>
<dbReference type="PANTHER" id="PTHR43724">
    <property type="entry name" value="PYRUVATE SYNTHASE SUBUNIT PORD"/>
    <property type="match status" value="1"/>
</dbReference>
<feature type="non-terminal residue" evidence="7">
    <location>
        <position position="1"/>
    </location>
</feature>
<dbReference type="InterPro" id="IPR017900">
    <property type="entry name" value="4Fe4S_Fe_S_CS"/>
</dbReference>
<reference evidence="7" key="1">
    <citation type="journal article" date="2015" name="Nature">
        <title>Complex archaea that bridge the gap between prokaryotes and eukaryotes.</title>
        <authorList>
            <person name="Spang A."/>
            <person name="Saw J.H."/>
            <person name="Jorgensen S.L."/>
            <person name="Zaremba-Niedzwiedzka K."/>
            <person name="Martijn J."/>
            <person name="Lind A.E."/>
            <person name="van Eijk R."/>
            <person name="Schleper C."/>
            <person name="Guy L."/>
            <person name="Ettema T.J."/>
        </authorList>
    </citation>
    <scope>NUCLEOTIDE SEQUENCE</scope>
</reference>
<comment type="caution">
    <text evidence="7">The sequence shown here is derived from an EMBL/GenBank/DDBJ whole genome shotgun (WGS) entry which is preliminary data.</text>
</comment>
<keyword evidence="3" id="KW-0677">Repeat</keyword>
<keyword evidence="2" id="KW-0479">Metal-binding</keyword>
<keyword evidence="1" id="KW-0004">4Fe-4S</keyword>
<name>A0A0F9CFH9_9ZZZZ</name>
<sequence>RMPEVSEDEGGLMGVTVYDPTLGAEIEIRSDLVALSTALVPDRDEKWEKALAVPRSSDGFFLEAHVQLNPVDSYVDGIYICGMAHFPKPLDESIAQAKAAASKAAILLSKGYKKAEPIVSSSDEDICTGCGICEHFCPYSAIKMAKREKKKKAEIISAACKGCGVCATYCPFKAISMGRFTDEQIIAQIEAFGACETGS</sequence>